<name>A0A1C7DAI0_9SPHN</name>
<dbReference type="AlphaFoldDB" id="A0A1C7DAI0"/>
<evidence type="ECO:0000313" key="3">
    <source>
        <dbReference type="Proteomes" id="UP000092698"/>
    </source>
</evidence>
<proteinExistence type="predicted"/>
<organism evidence="2 3">
    <name type="scientific">Paraurantiacibacter namhicola</name>
    <dbReference type="NCBI Taxonomy" id="645517"/>
    <lineage>
        <taxon>Bacteria</taxon>
        <taxon>Pseudomonadati</taxon>
        <taxon>Pseudomonadota</taxon>
        <taxon>Alphaproteobacteria</taxon>
        <taxon>Sphingomonadales</taxon>
        <taxon>Erythrobacteraceae</taxon>
        <taxon>Paraurantiacibacter</taxon>
    </lineage>
</organism>
<dbReference type="KEGG" id="anh:A6F65_02026"/>
<evidence type="ECO:0000256" key="1">
    <source>
        <dbReference type="SAM" id="SignalP"/>
    </source>
</evidence>
<dbReference type="InterPro" id="IPR021457">
    <property type="entry name" value="DUF3108"/>
</dbReference>
<evidence type="ECO:0000313" key="2">
    <source>
        <dbReference type="EMBL" id="ANU08313.1"/>
    </source>
</evidence>
<reference evidence="2 3" key="1">
    <citation type="submission" date="2016-07" db="EMBL/GenBank/DDBJ databases">
        <title>Complete genome sequence of Altererythrobacter namhicola JCM 16345T, containing esterase-encoding genes.</title>
        <authorList>
            <person name="Cheng H."/>
            <person name="Wu Y.-H."/>
            <person name="Jian S.-L."/>
            <person name="Huo Y.-Y."/>
            <person name="Wang C.-S."/>
            <person name="Xu X.-W."/>
        </authorList>
    </citation>
    <scope>NUCLEOTIDE SEQUENCE [LARGE SCALE GENOMIC DNA]</scope>
    <source>
        <strain evidence="2 3">JCM 16345</strain>
    </source>
</reference>
<keyword evidence="1" id="KW-0732">Signal</keyword>
<accession>A0A1C7DAI0</accession>
<feature type="signal peptide" evidence="1">
    <location>
        <begin position="1"/>
        <end position="16"/>
    </location>
</feature>
<dbReference type="OrthoDB" id="7555867at2"/>
<protein>
    <submittedName>
        <fullName evidence="2">Uncharacterized protein</fullName>
    </submittedName>
</protein>
<keyword evidence="3" id="KW-1185">Reference proteome</keyword>
<dbReference type="Pfam" id="PF11306">
    <property type="entry name" value="DUF3108"/>
    <property type="match status" value="1"/>
</dbReference>
<dbReference type="RefSeq" id="WP_067788314.1">
    <property type="nucleotide sequence ID" value="NZ_CP016545.1"/>
</dbReference>
<gene>
    <name evidence="2" type="ORF">A6F65_02026</name>
</gene>
<sequence>MLSALLLALLPTQADAATATPASAFDGTRLHEGQACYAITQDGTAVGFQRETITASTSVEGPAWHIVSEQVMPARKFTFVDHFLLDRSSLQPVAFHSVLGGREIARLSYVDGRVVGRAMDRTTGGVVTVDKAVEPGTLEGNLWSPLLHAAPLERDYSAQPPIFSYSGSGERFRIHVAGEDTIETPAGPRKAWLVEMGYKGGNATTYMVARDDGTVLGSRSGPFGTQLLASCDGVEDLGS</sequence>
<dbReference type="EMBL" id="CP016545">
    <property type="protein sequence ID" value="ANU08313.1"/>
    <property type="molecule type" value="Genomic_DNA"/>
</dbReference>
<dbReference type="Proteomes" id="UP000092698">
    <property type="component" value="Chromosome"/>
</dbReference>
<feature type="chain" id="PRO_5008884537" evidence="1">
    <location>
        <begin position="17"/>
        <end position="239"/>
    </location>
</feature>